<reference evidence="2 3" key="1">
    <citation type="journal article" date="2013" name="Genome Announc.">
        <title>Draft Genome Sequence of Desulfotignum phosphitoxidans DSM 13687 Strain FiPS-3.</title>
        <authorList>
            <person name="Poehlein A."/>
            <person name="Daniel R."/>
            <person name="Simeonova D.D."/>
        </authorList>
    </citation>
    <scope>NUCLEOTIDE SEQUENCE [LARGE SCALE GENOMIC DNA]</scope>
    <source>
        <strain evidence="2 3">DSM 13687</strain>
    </source>
</reference>
<comment type="caution">
    <text evidence="2">The sequence shown here is derived from an EMBL/GenBank/DDBJ whole genome shotgun (WGS) entry which is preliminary data.</text>
</comment>
<evidence type="ECO:0000313" key="2">
    <source>
        <dbReference type="EMBL" id="EMS79150.1"/>
    </source>
</evidence>
<dbReference type="Proteomes" id="UP000014216">
    <property type="component" value="Unassembled WGS sequence"/>
</dbReference>
<dbReference type="AlphaFoldDB" id="S0FWR3"/>
<name>S0FWR3_9BACT</name>
<protein>
    <submittedName>
        <fullName evidence="2">Uncharacterized protein</fullName>
    </submittedName>
</protein>
<organism evidence="2 3">
    <name type="scientific">Desulfotignum phosphitoxidans DSM 13687</name>
    <dbReference type="NCBI Taxonomy" id="1286635"/>
    <lineage>
        <taxon>Bacteria</taxon>
        <taxon>Pseudomonadati</taxon>
        <taxon>Thermodesulfobacteriota</taxon>
        <taxon>Desulfobacteria</taxon>
        <taxon>Desulfobacterales</taxon>
        <taxon>Desulfobacteraceae</taxon>
        <taxon>Desulfotignum</taxon>
    </lineage>
</organism>
<gene>
    <name evidence="1" type="ORF">Dpo_5c00600</name>
    <name evidence="2" type="ORF">Dpo_5c00730</name>
</gene>
<evidence type="ECO:0000313" key="3">
    <source>
        <dbReference type="Proteomes" id="UP000014216"/>
    </source>
</evidence>
<proteinExistence type="predicted"/>
<evidence type="ECO:0000313" key="1">
    <source>
        <dbReference type="EMBL" id="EMS79137.1"/>
    </source>
</evidence>
<dbReference type="EMBL" id="APJX01000005">
    <property type="protein sequence ID" value="EMS79137.1"/>
    <property type="molecule type" value="Genomic_DNA"/>
</dbReference>
<accession>S0FWR3</accession>
<dbReference type="EMBL" id="APJX01000005">
    <property type="protein sequence ID" value="EMS79150.1"/>
    <property type="molecule type" value="Genomic_DNA"/>
</dbReference>
<sequence length="44" mass="5190">METIKYKDFSGSVEISRNGHEYIFHCQTMFINDLVTYEADNLKT</sequence>
<keyword evidence="3" id="KW-1185">Reference proteome</keyword>